<gene>
    <name evidence="2" type="ORF">AERO8C_140246</name>
</gene>
<reference evidence="2 3" key="1">
    <citation type="submission" date="2019-10" db="EMBL/GenBank/DDBJ databases">
        <authorList>
            <person name="Karimi E."/>
        </authorList>
    </citation>
    <scope>NUCLEOTIDE SEQUENCE [LARGE SCALE GENOMIC DNA]</scope>
    <source>
        <strain evidence="2">Aeromonas sp. 8C</strain>
    </source>
</reference>
<dbReference type="Proteomes" id="UP000439123">
    <property type="component" value="Unassembled WGS sequence"/>
</dbReference>
<name>A0A653KTZ4_AERVE</name>
<sequence>MIDHKRERHSGALLLSGTGYQGLAIRGEGLASGRPGRFAKQHREFLSPGQATGVTQHIVPLVEGEGEGVEAVDRLGDAEAARLGRVLLDKGTKQPIPDDHHPGEVAVYVFGVAGVVHPVVGGGVEDPLKPAEFAYHLGVDEELETEAQQHGGDHRLGREADDNHRDPEQPHAGDGIHQALAKGGGEIEPLRAVMHHMGGPQPANMVAGEVEQPVTEILQQEEQQYAPEGELDIEQSPAPEGVIQISNGDGRQRIAPLMHQGQGGVGEQIPPLVGGGGKGRAMFAQVEHLTADKGQKNRGEVEQKQLHIHMRPSIQSNCSPA</sequence>
<protein>
    <submittedName>
        <fullName evidence="2">Uncharacterized protein</fullName>
    </submittedName>
</protein>
<dbReference type="AlphaFoldDB" id="A0A653KTZ4"/>
<proteinExistence type="predicted"/>
<evidence type="ECO:0000256" key="1">
    <source>
        <dbReference type="SAM" id="MobiDB-lite"/>
    </source>
</evidence>
<evidence type="ECO:0000313" key="2">
    <source>
        <dbReference type="EMBL" id="VXA82883.1"/>
    </source>
</evidence>
<organism evidence="2 3">
    <name type="scientific">Aeromonas veronii</name>
    <dbReference type="NCBI Taxonomy" id="654"/>
    <lineage>
        <taxon>Bacteria</taxon>
        <taxon>Pseudomonadati</taxon>
        <taxon>Pseudomonadota</taxon>
        <taxon>Gammaproteobacteria</taxon>
        <taxon>Aeromonadales</taxon>
        <taxon>Aeromonadaceae</taxon>
        <taxon>Aeromonas</taxon>
    </lineage>
</organism>
<feature type="compositionally biased region" description="Basic and acidic residues" evidence="1">
    <location>
        <begin position="151"/>
        <end position="171"/>
    </location>
</feature>
<evidence type="ECO:0000313" key="3">
    <source>
        <dbReference type="Proteomes" id="UP000439123"/>
    </source>
</evidence>
<feature type="region of interest" description="Disordered" evidence="1">
    <location>
        <begin position="146"/>
        <end position="178"/>
    </location>
</feature>
<accession>A0A653KTZ4</accession>
<dbReference type="EMBL" id="CABWLC010000006">
    <property type="protein sequence ID" value="VXA82883.1"/>
    <property type="molecule type" value="Genomic_DNA"/>
</dbReference>